<dbReference type="GO" id="GO:0004888">
    <property type="term" value="F:transmembrane signaling receptor activity"/>
    <property type="evidence" value="ECO:0007669"/>
    <property type="project" value="TreeGrafter"/>
</dbReference>
<accession>A0A8J6QVA5</accession>
<keyword evidence="6" id="KW-1133">Transmembrane helix</keyword>
<evidence type="ECO:0000313" key="10">
    <source>
        <dbReference type="Proteomes" id="UP000632828"/>
    </source>
</evidence>
<dbReference type="InterPro" id="IPR051310">
    <property type="entry name" value="MCP_chemotaxis"/>
</dbReference>
<keyword evidence="6" id="KW-0472">Membrane</keyword>
<dbReference type="Proteomes" id="UP000632828">
    <property type="component" value="Unassembled WGS sequence"/>
</dbReference>
<dbReference type="EMBL" id="JACWUN010000015">
    <property type="protein sequence ID" value="MBD1401465.1"/>
    <property type="molecule type" value="Genomic_DNA"/>
</dbReference>
<evidence type="ECO:0000256" key="5">
    <source>
        <dbReference type="SAM" id="MobiDB-lite"/>
    </source>
</evidence>
<evidence type="ECO:0000256" key="1">
    <source>
        <dbReference type="ARBA" id="ARBA00004370"/>
    </source>
</evidence>
<keyword evidence="4" id="KW-0807">Transducer</keyword>
<proteinExistence type="inferred from homology"/>
<comment type="caution">
    <text evidence="9">The sequence shown here is derived from an EMBL/GenBank/DDBJ whole genome shotgun (WGS) entry which is preliminary data.</text>
</comment>
<dbReference type="InterPro" id="IPR025991">
    <property type="entry name" value="Chemoreceptor_zinc-bind_dom"/>
</dbReference>
<keyword evidence="10" id="KW-1185">Reference proteome</keyword>
<evidence type="ECO:0000256" key="2">
    <source>
        <dbReference type="ARBA" id="ARBA00022500"/>
    </source>
</evidence>
<evidence type="ECO:0000256" key="4">
    <source>
        <dbReference type="PROSITE-ProRule" id="PRU00284"/>
    </source>
</evidence>
<feature type="domain" description="HAMP" evidence="8">
    <location>
        <begin position="336"/>
        <end position="388"/>
    </location>
</feature>
<feature type="compositionally biased region" description="Polar residues" evidence="5">
    <location>
        <begin position="691"/>
        <end position="702"/>
    </location>
</feature>
<dbReference type="Gene3D" id="1.10.287.950">
    <property type="entry name" value="Methyl-accepting chemotaxis protein"/>
    <property type="match status" value="1"/>
</dbReference>
<dbReference type="Pfam" id="PF00672">
    <property type="entry name" value="HAMP"/>
    <property type="match status" value="1"/>
</dbReference>
<comment type="similarity">
    <text evidence="3">Belongs to the methyl-accepting chemotaxis (MCP) protein family.</text>
</comment>
<protein>
    <submittedName>
        <fullName evidence="9">CZB domain-containing protein</fullName>
    </submittedName>
</protein>
<dbReference type="GO" id="GO:0007165">
    <property type="term" value="P:signal transduction"/>
    <property type="evidence" value="ECO:0007669"/>
    <property type="project" value="UniProtKB-KW"/>
</dbReference>
<dbReference type="Gene3D" id="6.10.340.10">
    <property type="match status" value="1"/>
</dbReference>
<dbReference type="PROSITE" id="PS50885">
    <property type="entry name" value="HAMP"/>
    <property type="match status" value="1"/>
</dbReference>
<name>A0A8J6QVA5_9BACT</name>
<dbReference type="Pfam" id="PF00015">
    <property type="entry name" value="MCPsignal"/>
    <property type="match status" value="1"/>
</dbReference>
<keyword evidence="2" id="KW-0145">Chemotaxis</keyword>
<dbReference type="PANTHER" id="PTHR43531:SF11">
    <property type="entry name" value="METHYL-ACCEPTING CHEMOTAXIS PROTEIN 3"/>
    <property type="match status" value="1"/>
</dbReference>
<gene>
    <name evidence="9" type="ORF">ICT70_12395</name>
</gene>
<keyword evidence="6" id="KW-0812">Transmembrane</keyword>
<dbReference type="GO" id="GO:0006935">
    <property type="term" value="P:chemotaxis"/>
    <property type="evidence" value="ECO:0007669"/>
    <property type="project" value="UniProtKB-KW"/>
</dbReference>
<dbReference type="Pfam" id="PF13682">
    <property type="entry name" value="CZB"/>
    <property type="match status" value="2"/>
</dbReference>
<evidence type="ECO:0000259" key="7">
    <source>
        <dbReference type="PROSITE" id="PS50111"/>
    </source>
</evidence>
<reference evidence="9" key="1">
    <citation type="submission" date="2020-09" db="EMBL/GenBank/DDBJ databases">
        <title>Pelobacter alkaliphilus sp. nov., a novel anaerobic arsenate-reducing bacterium from terrestrial mud volcano.</title>
        <authorList>
            <person name="Khomyakova M.A."/>
            <person name="Merkel A.Y."/>
            <person name="Slobodkin A.I."/>
        </authorList>
    </citation>
    <scope>NUCLEOTIDE SEQUENCE</scope>
    <source>
        <strain evidence="9">M08fum</strain>
    </source>
</reference>
<dbReference type="SMART" id="SM00304">
    <property type="entry name" value="HAMP"/>
    <property type="match status" value="1"/>
</dbReference>
<feature type="transmembrane region" description="Helical" evidence="6">
    <location>
        <begin position="315"/>
        <end position="334"/>
    </location>
</feature>
<dbReference type="SUPFAM" id="SSF58104">
    <property type="entry name" value="Methyl-accepting chemotaxis protein (MCP) signaling domain"/>
    <property type="match status" value="1"/>
</dbReference>
<dbReference type="Gene3D" id="1.20.120.30">
    <property type="entry name" value="Aspartate receptor, ligand-binding domain"/>
    <property type="match status" value="2"/>
</dbReference>
<feature type="region of interest" description="Disordered" evidence="5">
    <location>
        <begin position="679"/>
        <end position="716"/>
    </location>
</feature>
<dbReference type="CDD" id="cd11386">
    <property type="entry name" value="MCP_signal"/>
    <property type="match status" value="1"/>
</dbReference>
<organism evidence="9 10">
    <name type="scientific">Pelovirga terrestris</name>
    <dbReference type="NCBI Taxonomy" id="2771352"/>
    <lineage>
        <taxon>Bacteria</taxon>
        <taxon>Pseudomonadati</taxon>
        <taxon>Thermodesulfobacteriota</taxon>
        <taxon>Desulfuromonadia</taxon>
        <taxon>Geobacterales</taxon>
        <taxon>Geobacteraceae</taxon>
        <taxon>Pelovirga</taxon>
    </lineage>
</organism>
<evidence type="ECO:0000259" key="8">
    <source>
        <dbReference type="PROSITE" id="PS50885"/>
    </source>
</evidence>
<evidence type="ECO:0000313" key="9">
    <source>
        <dbReference type="EMBL" id="MBD1401465.1"/>
    </source>
</evidence>
<evidence type="ECO:0000256" key="3">
    <source>
        <dbReference type="ARBA" id="ARBA00029447"/>
    </source>
</evidence>
<dbReference type="GO" id="GO:0005886">
    <property type="term" value="C:plasma membrane"/>
    <property type="evidence" value="ECO:0007669"/>
    <property type="project" value="TreeGrafter"/>
</dbReference>
<feature type="domain" description="Methyl-accepting transducer" evidence="7">
    <location>
        <begin position="432"/>
        <end position="661"/>
    </location>
</feature>
<comment type="subcellular location">
    <subcellularLocation>
        <location evidence="1">Membrane</location>
    </subcellularLocation>
</comment>
<dbReference type="AlphaFoldDB" id="A0A8J6QVA5"/>
<evidence type="ECO:0000256" key="6">
    <source>
        <dbReference type="SAM" id="Phobius"/>
    </source>
</evidence>
<dbReference type="CDD" id="cd06225">
    <property type="entry name" value="HAMP"/>
    <property type="match status" value="1"/>
</dbReference>
<dbReference type="SMART" id="SM00283">
    <property type="entry name" value="MA"/>
    <property type="match status" value="1"/>
</dbReference>
<dbReference type="InterPro" id="IPR003660">
    <property type="entry name" value="HAMP_dom"/>
</dbReference>
<dbReference type="InterPro" id="IPR004089">
    <property type="entry name" value="MCPsignal_dom"/>
</dbReference>
<dbReference type="FunFam" id="1.10.287.950:FF:000001">
    <property type="entry name" value="Methyl-accepting chemotaxis sensory transducer"/>
    <property type="match status" value="1"/>
</dbReference>
<dbReference type="PROSITE" id="PS50111">
    <property type="entry name" value="CHEMOTAXIS_TRANSDUC_2"/>
    <property type="match status" value="1"/>
</dbReference>
<sequence length="729" mass="77309">MMKNLKIGLKISIMAGAILILLGVCLVWSITGLSTTVENGKKMSSGNELRGEILAREVDHLNWVGAVSKFLTDDKVTKLDVQMDHTKCALGRWLYGEGRKEAELLVSELKGDLKAMEDPHRLLHESAHKIQEAYRQADPALPQFLTEKKLDHVIWVSRVQGSLIAGERTLSVELDHTLCGFGKFLHGEGGRKAAAGNPELAHVLNNIKEPHQELHVHGQRLTELLAANDRAGAEDYFQANVISTLETTGALLDEAQQIATAALEGRKIANEIFATQTQNHLQDVKELMHSAVTTASQHILSDEQMIASAVTTRSGIIGIGGIALVLGLGLAFVITRSITGPIGKGIALAQEIAKGDFSMRLNMDRSDEIGILSKSLDEMAENLSRNADVAEQIADGNLNVEVQLASEKDQLGLALQTMVVNLNDILGQIQVAGEQIASGSGQVADSSQALSQGATESASSLEEISASLNQLSSQTGTNAENANTANQLSTEARNAAEQGSQKMQEMVAAMTEINDAGQSISKIIKVIDEIAFQTNLLALNAAVEAARAGQHGKGFAVVAEEVRNLAARSAKAAAETSELIEGSVQKTANGTAIAGQTAEALQSIVSGIGKVTDLVAEIAAASSEQAQGVSQINQGITQIDQVTQQNTASAEESAAASEELSGQAAQMREMLMRFTLKHGSSAHSNVRAVPQNPQRSQTSSGWGESPGQPAKKLAAKKAIALDDDEFGTY</sequence>
<dbReference type="PANTHER" id="PTHR43531">
    <property type="entry name" value="PROTEIN ICFG"/>
    <property type="match status" value="1"/>
</dbReference>